<dbReference type="EMBL" id="CP011110">
    <property type="protein sequence ID" value="AKA24200.1"/>
    <property type="molecule type" value="Genomic_DNA"/>
</dbReference>
<dbReference type="KEGG" id="pcz:PCL1606_27490"/>
<organism evidence="1 2">
    <name type="scientific">Pseudomonas chlororaphis</name>
    <dbReference type="NCBI Taxonomy" id="587753"/>
    <lineage>
        <taxon>Bacteria</taxon>
        <taxon>Pseudomonadati</taxon>
        <taxon>Pseudomonadota</taxon>
        <taxon>Gammaproteobacteria</taxon>
        <taxon>Pseudomonadales</taxon>
        <taxon>Pseudomonadaceae</taxon>
        <taxon>Pseudomonas</taxon>
    </lineage>
</organism>
<protein>
    <submittedName>
        <fullName evidence="1">Uncharacterized protein</fullName>
    </submittedName>
</protein>
<accession>A0A0D5XZI2</accession>
<sequence>MDQEECVAWICACYAGDRSLAEARQRLQVLCGAKKPGTPRIP</sequence>
<gene>
    <name evidence="1" type="ORF">PCL1606_27490</name>
</gene>
<proteinExistence type="predicted"/>
<dbReference type="PATRIC" id="fig|587753.10.peg.2744"/>
<dbReference type="AlphaFoldDB" id="A0A0D5XZI2"/>
<evidence type="ECO:0000313" key="2">
    <source>
        <dbReference type="Proteomes" id="UP000032748"/>
    </source>
</evidence>
<evidence type="ECO:0000313" key="1">
    <source>
        <dbReference type="EMBL" id="AKA24200.1"/>
    </source>
</evidence>
<reference evidence="1 2" key="1">
    <citation type="journal article" date="2015" name="Mol. Plant Microbe Interact.">
        <title>Comparative Genomic Analysis of Pseudomonas chlororaphis PCL1606 Reveals New Insight into Antifungal Compounds Involved in Biocontrol.</title>
        <authorList>
            <person name="Calderon C.E."/>
            <person name="Ramos C."/>
            <person name="de Vicente A."/>
            <person name="Cazorla F.M."/>
        </authorList>
    </citation>
    <scope>NUCLEOTIDE SEQUENCE [LARGE SCALE GENOMIC DNA]</scope>
    <source>
        <strain evidence="1 2">PCL1606</strain>
    </source>
</reference>
<dbReference type="Proteomes" id="UP000032748">
    <property type="component" value="Chromosome"/>
</dbReference>
<name>A0A0D5XZI2_9PSED</name>